<sequence length="83" mass="9633">MPFSGWPEMTAHIFNDKEGNIVVARYVVCTLAYRERERERERGGFQAMVSESSSFVVVQFSRTICVLIMEEKGFLFHVKHGIF</sequence>
<protein>
    <submittedName>
        <fullName evidence="1">Uncharacterized protein</fullName>
    </submittedName>
</protein>
<organism evidence="1 2">
    <name type="scientific">Vanilla planifolia</name>
    <name type="common">Vanilla</name>
    <dbReference type="NCBI Taxonomy" id="51239"/>
    <lineage>
        <taxon>Eukaryota</taxon>
        <taxon>Viridiplantae</taxon>
        <taxon>Streptophyta</taxon>
        <taxon>Embryophyta</taxon>
        <taxon>Tracheophyta</taxon>
        <taxon>Spermatophyta</taxon>
        <taxon>Magnoliopsida</taxon>
        <taxon>Liliopsida</taxon>
        <taxon>Asparagales</taxon>
        <taxon>Orchidaceae</taxon>
        <taxon>Vanilloideae</taxon>
        <taxon>Vanilleae</taxon>
        <taxon>Vanilla</taxon>
    </lineage>
</organism>
<dbReference type="EMBL" id="JADCNM010000007">
    <property type="protein sequence ID" value="KAG0474658.1"/>
    <property type="molecule type" value="Genomic_DNA"/>
</dbReference>
<comment type="caution">
    <text evidence="1">The sequence shown here is derived from an EMBL/GenBank/DDBJ whole genome shotgun (WGS) entry which is preliminary data.</text>
</comment>
<accession>A0A835QN53</accession>
<proteinExistence type="predicted"/>
<gene>
    <name evidence="1" type="ORF">HPP92_014344</name>
</gene>
<dbReference type="AlphaFoldDB" id="A0A835QN53"/>
<name>A0A835QN53_VANPL</name>
<reference evidence="1 2" key="1">
    <citation type="journal article" date="2020" name="Nat. Food">
        <title>A phased Vanilla planifolia genome enables genetic improvement of flavour and production.</title>
        <authorList>
            <person name="Hasing T."/>
            <person name="Tang H."/>
            <person name="Brym M."/>
            <person name="Khazi F."/>
            <person name="Huang T."/>
            <person name="Chambers A.H."/>
        </authorList>
    </citation>
    <scope>NUCLEOTIDE SEQUENCE [LARGE SCALE GENOMIC DNA]</scope>
    <source>
        <tissue evidence="1">Leaf</tissue>
    </source>
</reference>
<evidence type="ECO:0000313" key="2">
    <source>
        <dbReference type="Proteomes" id="UP000639772"/>
    </source>
</evidence>
<dbReference type="Proteomes" id="UP000639772">
    <property type="component" value="Chromosome 7"/>
</dbReference>
<evidence type="ECO:0000313" key="1">
    <source>
        <dbReference type="EMBL" id="KAG0474658.1"/>
    </source>
</evidence>